<organism evidence="1 2">
    <name type="scientific">Helicobacter felis (strain ATCC 49179 / CCUG 28539 / NCTC 12436 / CS1)</name>
    <dbReference type="NCBI Taxonomy" id="936155"/>
    <lineage>
        <taxon>Bacteria</taxon>
        <taxon>Pseudomonadati</taxon>
        <taxon>Campylobacterota</taxon>
        <taxon>Epsilonproteobacteria</taxon>
        <taxon>Campylobacterales</taxon>
        <taxon>Helicobacteraceae</taxon>
        <taxon>Helicobacter</taxon>
    </lineage>
</organism>
<dbReference type="KEGG" id="hfe:HFELIS_04540"/>
<evidence type="ECO:0000313" key="2">
    <source>
        <dbReference type="Proteomes" id="UP000007934"/>
    </source>
</evidence>
<proteinExistence type="predicted"/>
<name>E7A9L2_HELFC</name>
<dbReference type="EMBL" id="FQ670179">
    <property type="protein sequence ID" value="CBY82538.1"/>
    <property type="molecule type" value="Genomic_DNA"/>
</dbReference>
<evidence type="ECO:0000313" key="1">
    <source>
        <dbReference type="EMBL" id="CBY82538.1"/>
    </source>
</evidence>
<dbReference type="GO" id="GO:0004812">
    <property type="term" value="F:aminoacyl-tRNA ligase activity"/>
    <property type="evidence" value="ECO:0007669"/>
    <property type="project" value="UniProtKB-KW"/>
</dbReference>
<dbReference type="STRING" id="936155.HFELIS_04540"/>
<dbReference type="HOGENOM" id="CLU_3044061_0_0_7"/>
<dbReference type="Proteomes" id="UP000007934">
    <property type="component" value="Chromosome"/>
</dbReference>
<reference evidence="1 2" key="1">
    <citation type="journal article" date="2011" name="Genome Biol. Evol.">
        <title>Comparative whole genome sequence analysis of the carcinogenic bacterial model pathogen Helicobacter felis.</title>
        <authorList>
            <person name="Arnold I.C."/>
            <person name="Zigova Z."/>
            <person name="Holden M."/>
            <person name="Lawley T.D."/>
            <person name="Rad R."/>
            <person name="Dougan G."/>
            <person name="Falkow S."/>
            <person name="Bentley S.D."/>
            <person name="Muller A."/>
        </authorList>
    </citation>
    <scope>NUCLEOTIDE SEQUENCE [LARGE SCALE GENOMIC DNA]</scope>
    <source>
        <strain evidence="2">ATCC 49179 / CCUG 28539 / NCTC 12436 / CS1</strain>
    </source>
</reference>
<gene>
    <name evidence="1" type="ordered locus">Hfelis_04540</name>
</gene>
<sequence length="54" mass="6398">MELEEIFISQIVLKADQAVYKSKRNIRYSSSMKFQGNLTFKYTKGDEGYEQQQQ</sequence>
<keyword evidence="2" id="KW-1185">Reference proteome</keyword>
<accession>E7A9L2</accession>
<dbReference type="AlphaFoldDB" id="E7A9L2"/>
<protein>
    <submittedName>
        <fullName evidence="1">Asparaginyl-tRNA synthetase</fullName>
    </submittedName>
</protein>